<evidence type="ECO:0000313" key="5">
    <source>
        <dbReference type="EMBL" id="MBB5172183.1"/>
    </source>
</evidence>
<evidence type="ECO:0000259" key="4">
    <source>
        <dbReference type="Pfam" id="PF24850"/>
    </source>
</evidence>
<reference evidence="5 6" key="1">
    <citation type="submission" date="2020-08" db="EMBL/GenBank/DDBJ databases">
        <title>Genomic Encyclopedia of Type Strains, Phase IV (KMG-IV): sequencing the most valuable type-strain genomes for metagenomic binning, comparative biology and taxonomic classification.</title>
        <authorList>
            <person name="Goeker M."/>
        </authorList>
    </citation>
    <scope>NUCLEOTIDE SEQUENCE [LARGE SCALE GENOMIC DNA]</scope>
    <source>
        <strain evidence="5 6">DSM 24696</strain>
    </source>
</reference>
<comment type="caution">
    <text evidence="5">The sequence shown here is derived from an EMBL/GenBank/DDBJ whole genome shotgun (WGS) entry which is preliminary data.</text>
</comment>
<dbReference type="GO" id="GO:0016874">
    <property type="term" value="F:ligase activity"/>
    <property type="evidence" value="ECO:0007669"/>
    <property type="project" value="UniProtKB-UniRule"/>
</dbReference>
<dbReference type="Pfam" id="PF10079">
    <property type="entry name" value="Rossmann-like_BshC"/>
    <property type="match status" value="1"/>
</dbReference>
<dbReference type="InterPro" id="IPR055399">
    <property type="entry name" value="CC_BshC"/>
</dbReference>
<dbReference type="Proteomes" id="UP000551878">
    <property type="component" value="Unassembled WGS sequence"/>
</dbReference>
<proteinExistence type="inferred from homology"/>
<evidence type="ECO:0000256" key="1">
    <source>
        <dbReference type="ARBA" id="ARBA00022598"/>
    </source>
</evidence>
<dbReference type="NCBIfam" id="TIGR03998">
    <property type="entry name" value="thiol_BshC"/>
    <property type="match status" value="1"/>
</dbReference>
<dbReference type="EMBL" id="JACHHB010000001">
    <property type="protein sequence ID" value="MBB5172183.1"/>
    <property type="molecule type" value="Genomic_DNA"/>
</dbReference>
<evidence type="ECO:0000256" key="2">
    <source>
        <dbReference type="HAMAP-Rule" id="MF_01867"/>
    </source>
</evidence>
<organism evidence="5 6">
    <name type="scientific">Texcoconibacillus texcoconensis</name>
    <dbReference type="NCBI Taxonomy" id="1095777"/>
    <lineage>
        <taxon>Bacteria</taxon>
        <taxon>Bacillati</taxon>
        <taxon>Bacillota</taxon>
        <taxon>Bacilli</taxon>
        <taxon>Bacillales</taxon>
        <taxon>Bacillaceae</taxon>
        <taxon>Texcoconibacillus</taxon>
    </lineage>
</organism>
<dbReference type="InterPro" id="IPR011199">
    <property type="entry name" value="Bacillithiol_biosynth_BshC"/>
</dbReference>
<evidence type="ECO:0000313" key="6">
    <source>
        <dbReference type="Proteomes" id="UP000551878"/>
    </source>
</evidence>
<name>A0A840QLE5_9BACI</name>
<keyword evidence="1 2" id="KW-0436">Ligase</keyword>
<comment type="similarity">
    <text evidence="2">Belongs to the BshC family.</text>
</comment>
<dbReference type="PIRSF" id="PIRSF012535">
    <property type="entry name" value="UCP012535"/>
    <property type="match status" value="1"/>
</dbReference>
<dbReference type="RefSeq" id="WP_184662655.1">
    <property type="nucleotide sequence ID" value="NZ_JACHHB010000001.1"/>
</dbReference>
<dbReference type="EC" id="6.-.-.-" evidence="2"/>
<feature type="domain" description="Bacillithiol biosynthesis BshC C-terminal coiled-coil" evidence="4">
    <location>
        <begin position="381"/>
        <end position="540"/>
    </location>
</feature>
<comment type="function">
    <text evidence="2">Involved in bacillithiol (BSH) biosynthesis. May catalyze the last step of the pathway, the addition of cysteine to glucosamine malate (GlcN-Mal) to generate BSH.</text>
</comment>
<dbReference type="AlphaFoldDB" id="A0A840QLE5"/>
<evidence type="ECO:0000259" key="3">
    <source>
        <dbReference type="Pfam" id="PF10079"/>
    </source>
</evidence>
<accession>A0A840QLE5</accession>
<gene>
    <name evidence="2" type="primary">bshC</name>
    <name evidence="5" type="ORF">HNQ41_000323</name>
</gene>
<dbReference type="Pfam" id="PF24850">
    <property type="entry name" value="CC_BshC"/>
    <property type="match status" value="1"/>
</dbReference>
<protein>
    <recommendedName>
        <fullName evidence="2">Putative cysteine ligase BshC</fullName>
        <ecNumber evidence="2">6.-.-.-</ecNumber>
    </recommendedName>
</protein>
<sequence length="541" mass="62752">MKVEKSHKFEVSSFVKAYREGEYPLSTFYDYPLSDQSFNERISALNESSFERGKLKDVLINFNEKYGASSETFEQIEKFNDPRAVAVVGGQQAGLLTGPLYTLHKMISVVIFAKEQEEKLQVPIVPIFWIAGEDHDIDEINHFYVPTNTGARKHTLPERNDLRYSASARPLDRDKVEKVLLEAFQQVRETAYTKELWKNIHEALDNSETYVDFFAFLSHQWLAGSGLVLIDADDRSFRFLQRDVFRSLIKHNQSLRKAFLNQAEKFASAEYGEPIAQKKENAHLFICIEGERFLLSQNEDGLFYNEMLAKTWTEEELLHIAANEPYRLSTNVVTRPLAQEFALPVLAFVAGPGELRYWGTLGQCFHLNKRTMPPLIPRLNMTLVNRRVEKDLLKTSLSVESVLEGEAEKEKQNWYEKHRSKDVSDPFKQVEQSWSEAYAVIEKLVSDIEETSVDEAKRYRDRALRELKAYQQTIETRMNRAMAADLDRFDEMNTWLFPNGSLQERVINPLPFLNEYGPDLFLRLIHSSKWTFDGTHDLVFL</sequence>
<keyword evidence="6" id="KW-1185">Reference proteome</keyword>
<dbReference type="HAMAP" id="MF_01867">
    <property type="entry name" value="BshC"/>
    <property type="match status" value="1"/>
</dbReference>
<dbReference type="InterPro" id="IPR055398">
    <property type="entry name" value="Rossmann-like_BshC"/>
</dbReference>
<feature type="domain" description="Bacillithiol biosynthesis BshC N-terminal Rossmann-like" evidence="3">
    <location>
        <begin position="1"/>
        <end position="379"/>
    </location>
</feature>